<keyword evidence="5" id="KW-1185">Reference proteome</keyword>
<name>A0A4Y2APB3_ARAVE</name>
<protein>
    <recommendedName>
        <fullName evidence="3">CCHC-type domain-containing protein</fullName>
    </recommendedName>
</protein>
<keyword evidence="1" id="KW-0479">Metal-binding</keyword>
<evidence type="ECO:0000256" key="2">
    <source>
        <dbReference type="SAM" id="MobiDB-lite"/>
    </source>
</evidence>
<evidence type="ECO:0000313" key="4">
    <source>
        <dbReference type="EMBL" id="GBL81608.1"/>
    </source>
</evidence>
<dbReference type="InterPro" id="IPR001878">
    <property type="entry name" value="Znf_CCHC"/>
</dbReference>
<feature type="region of interest" description="Disordered" evidence="2">
    <location>
        <begin position="1"/>
        <end position="36"/>
    </location>
</feature>
<dbReference type="GO" id="GO:0008270">
    <property type="term" value="F:zinc ion binding"/>
    <property type="evidence" value="ECO:0007669"/>
    <property type="project" value="UniProtKB-KW"/>
</dbReference>
<dbReference type="GO" id="GO:0003676">
    <property type="term" value="F:nucleic acid binding"/>
    <property type="evidence" value="ECO:0007669"/>
    <property type="project" value="InterPro"/>
</dbReference>
<dbReference type="Gene3D" id="4.10.60.10">
    <property type="entry name" value="Zinc finger, CCHC-type"/>
    <property type="match status" value="1"/>
</dbReference>
<evidence type="ECO:0000256" key="1">
    <source>
        <dbReference type="PROSITE-ProRule" id="PRU00047"/>
    </source>
</evidence>
<sequence>MAQLIAREPEEVTEDYEQCTEYDEKEDNSYDHKEKYSSFKEKNSAHVRGATKEVDEYFERKKEYRCYHCSSAGHFRSNCPQLTQSEGTAFVNWIISAPDNDLISPYTVIGEVNGFRMRILRDAGTTVVIASRTGIRPEMLTGEQIWFNKRLMRNLSAYLCQK</sequence>
<reference evidence="4 5" key="1">
    <citation type="journal article" date="2019" name="Sci. Rep.">
        <title>Orb-weaving spider Araneus ventricosus genome elucidates the spidroin gene catalogue.</title>
        <authorList>
            <person name="Kono N."/>
            <person name="Nakamura H."/>
            <person name="Ohtoshi R."/>
            <person name="Moran D.A.P."/>
            <person name="Shinohara A."/>
            <person name="Yoshida Y."/>
            <person name="Fujiwara M."/>
            <person name="Mori M."/>
            <person name="Tomita M."/>
            <person name="Arakawa K."/>
        </authorList>
    </citation>
    <scope>NUCLEOTIDE SEQUENCE [LARGE SCALE GENOMIC DNA]</scope>
</reference>
<evidence type="ECO:0000259" key="3">
    <source>
        <dbReference type="PROSITE" id="PS50158"/>
    </source>
</evidence>
<evidence type="ECO:0000313" key="5">
    <source>
        <dbReference type="Proteomes" id="UP000499080"/>
    </source>
</evidence>
<accession>A0A4Y2APB3</accession>
<keyword evidence="1" id="KW-0862">Zinc</keyword>
<dbReference type="EMBL" id="BGPR01000026">
    <property type="protein sequence ID" value="GBL81608.1"/>
    <property type="molecule type" value="Genomic_DNA"/>
</dbReference>
<dbReference type="InterPro" id="IPR036875">
    <property type="entry name" value="Znf_CCHC_sf"/>
</dbReference>
<dbReference type="Proteomes" id="UP000499080">
    <property type="component" value="Unassembled WGS sequence"/>
</dbReference>
<feature type="compositionally biased region" description="Basic and acidic residues" evidence="2">
    <location>
        <begin position="27"/>
        <end position="36"/>
    </location>
</feature>
<feature type="domain" description="CCHC-type" evidence="3">
    <location>
        <begin position="65"/>
        <end position="81"/>
    </location>
</feature>
<dbReference type="PROSITE" id="PS50158">
    <property type="entry name" value="ZF_CCHC"/>
    <property type="match status" value="1"/>
</dbReference>
<feature type="compositionally biased region" description="Acidic residues" evidence="2">
    <location>
        <begin position="11"/>
        <end position="26"/>
    </location>
</feature>
<gene>
    <name evidence="4" type="ORF">AVEN_93405_1</name>
</gene>
<keyword evidence="1" id="KW-0863">Zinc-finger</keyword>
<proteinExistence type="predicted"/>
<organism evidence="4 5">
    <name type="scientific">Araneus ventricosus</name>
    <name type="common">Orbweaver spider</name>
    <name type="synonym">Epeira ventricosa</name>
    <dbReference type="NCBI Taxonomy" id="182803"/>
    <lineage>
        <taxon>Eukaryota</taxon>
        <taxon>Metazoa</taxon>
        <taxon>Ecdysozoa</taxon>
        <taxon>Arthropoda</taxon>
        <taxon>Chelicerata</taxon>
        <taxon>Arachnida</taxon>
        <taxon>Araneae</taxon>
        <taxon>Araneomorphae</taxon>
        <taxon>Entelegynae</taxon>
        <taxon>Araneoidea</taxon>
        <taxon>Araneidae</taxon>
        <taxon>Araneus</taxon>
    </lineage>
</organism>
<dbReference type="AlphaFoldDB" id="A0A4Y2APB3"/>
<comment type="caution">
    <text evidence="4">The sequence shown here is derived from an EMBL/GenBank/DDBJ whole genome shotgun (WGS) entry which is preliminary data.</text>
</comment>
<dbReference type="SUPFAM" id="SSF57756">
    <property type="entry name" value="Retrovirus zinc finger-like domains"/>
    <property type="match status" value="1"/>
</dbReference>